<name>A0ACC0UBR0_9AGAM</name>
<evidence type="ECO:0000313" key="1">
    <source>
        <dbReference type="EMBL" id="KAI9508529.1"/>
    </source>
</evidence>
<dbReference type="Proteomes" id="UP001207468">
    <property type="component" value="Unassembled WGS sequence"/>
</dbReference>
<reference evidence="1" key="1">
    <citation type="submission" date="2021-03" db="EMBL/GenBank/DDBJ databases">
        <title>Evolutionary priming and transition to the ectomycorrhizal habit in an iconic lineage of mushroom-forming fungi: is preadaptation a requirement?</title>
        <authorList>
            <consortium name="DOE Joint Genome Institute"/>
            <person name="Looney B.P."/>
            <person name="Miyauchi S."/>
            <person name="Morin E."/>
            <person name="Drula E."/>
            <person name="Courty P.E."/>
            <person name="Chicoki N."/>
            <person name="Fauchery L."/>
            <person name="Kohler A."/>
            <person name="Kuo A."/>
            <person name="LaButti K."/>
            <person name="Pangilinan J."/>
            <person name="Lipzen A."/>
            <person name="Riley R."/>
            <person name="Andreopoulos W."/>
            <person name="He G."/>
            <person name="Johnson J."/>
            <person name="Barry K.W."/>
            <person name="Grigoriev I.V."/>
            <person name="Nagy L."/>
            <person name="Hibbett D."/>
            <person name="Henrissat B."/>
            <person name="Matheny P.B."/>
            <person name="Labbe J."/>
            <person name="Martin A.F."/>
        </authorList>
    </citation>
    <scope>NUCLEOTIDE SEQUENCE</scope>
    <source>
        <strain evidence="1">BPL698</strain>
    </source>
</reference>
<protein>
    <submittedName>
        <fullName evidence="1">Uncharacterized protein</fullName>
    </submittedName>
</protein>
<keyword evidence="2" id="KW-1185">Reference proteome</keyword>
<proteinExistence type="predicted"/>
<evidence type="ECO:0000313" key="2">
    <source>
        <dbReference type="Proteomes" id="UP001207468"/>
    </source>
</evidence>
<dbReference type="EMBL" id="JAGFNK010000087">
    <property type="protein sequence ID" value="KAI9508529.1"/>
    <property type="molecule type" value="Genomic_DNA"/>
</dbReference>
<gene>
    <name evidence="1" type="ORF">F5148DRAFT_1195205</name>
</gene>
<accession>A0ACC0UBR0</accession>
<comment type="caution">
    <text evidence="1">The sequence shown here is derived from an EMBL/GenBank/DDBJ whole genome shotgun (WGS) entry which is preliminary data.</text>
</comment>
<sequence>MSGQGESAFVKAFVDILASQPVTFDDDFQEQPEKTLKKVAVLHQLEVPPPPVPKREEAQSSAPPAIQITVRSLKPPFSVTVPVSPADSISSIKTQIAAQPRAPPAEAQRLLLKGKALADAKLLKEYNVRDGDAINLMVKPGVEWDPAKSPELPSLLLSVGPPSEAAASLGATPSERRRGHGRIPSVVLSPTPSSPLEKPQDIQLVDPEGFSLSAEMPTEPGTPQSSYRAAVSQPEYWEKLLAFLRSEFPNRGDVSIAFEDYLASSKGHLTASEIAKIRDFVGVIGMAGT</sequence>
<organism evidence="1 2">
    <name type="scientific">Russula earlei</name>
    <dbReference type="NCBI Taxonomy" id="71964"/>
    <lineage>
        <taxon>Eukaryota</taxon>
        <taxon>Fungi</taxon>
        <taxon>Dikarya</taxon>
        <taxon>Basidiomycota</taxon>
        <taxon>Agaricomycotina</taxon>
        <taxon>Agaricomycetes</taxon>
        <taxon>Russulales</taxon>
        <taxon>Russulaceae</taxon>
        <taxon>Russula</taxon>
    </lineage>
</organism>